<comment type="catalytic activity">
    <reaction evidence="1">
        <text>Hydrolysis of terminal non-reducing alpha-L-rhamnose residues in alpha-L-rhamnosides.</text>
        <dbReference type="EC" id="3.2.1.40"/>
    </reaction>
</comment>
<evidence type="ECO:0000256" key="2">
    <source>
        <dbReference type="ARBA" id="ARBA00012652"/>
    </source>
</evidence>
<dbReference type="InterPro" id="IPR008902">
    <property type="entry name" value="Rhamnosid_concanavalin"/>
</dbReference>
<dbReference type="PANTHER" id="PTHR33307:SF6">
    <property type="entry name" value="ALPHA-RHAMNOSIDASE (EUROFUNG)-RELATED"/>
    <property type="match status" value="1"/>
</dbReference>
<evidence type="ECO:0000259" key="7">
    <source>
        <dbReference type="Pfam" id="PF17389"/>
    </source>
</evidence>
<proteinExistence type="predicted"/>
<evidence type="ECO:0000313" key="10">
    <source>
        <dbReference type="Proteomes" id="UP000466586"/>
    </source>
</evidence>
<evidence type="ECO:0000259" key="6">
    <source>
        <dbReference type="Pfam" id="PF08531"/>
    </source>
</evidence>
<evidence type="ECO:0000259" key="5">
    <source>
        <dbReference type="Pfam" id="PF05592"/>
    </source>
</evidence>
<reference evidence="9 10" key="1">
    <citation type="submission" date="2019-11" db="EMBL/GenBank/DDBJ databases">
        <title>Pedobacter sp. HMF7647 Genome sequencing and assembly.</title>
        <authorList>
            <person name="Kang H."/>
            <person name="Kim H."/>
            <person name="Joh K."/>
        </authorList>
    </citation>
    <scope>NUCLEOTIDE SEQUENCE [LARGE SCALE GENOMIC DNA]</scope>
    <source>
        <strain evidence="9 10">HMF7647</strain>
    </source>
</reference>
<dbReference type="Proteomes" id="UP000466586">
    <property type="component" value="Unassembled WGS sequence"/>
</dbReference>
<feature type="domain" description="Alpha-L-rhamnosidase C-terminal" evidence="8">
    <location>
        <begin position="681"/>
        <end position="751"/>
    </location>
</feature>
<organism evidence="9 10">
    <name type="scientific">Hufsiella arboris</name>
    <dbReference type="NCBI Taxonomy" id="2695275"/>
    <lineage>
        <taxon>Bacteria</taxon>
        <taxon>Pseudomonadati</taxon>
        <taxon>Bacteroidota</taxon>
        <taxon>Sphingobacteriia</taxon>
        <taxon>Sphingobacteriales</taxon>
        <taxon>Sphingobacteriaceae</taxon>
        <taxon>Hufsiella</taxon>
    </lineage>
</organism>
<dbReference type="Pfam" id="PF08531">
    <property type="entry name" value="Bac_rhamnosid_N"/>
    <property type="match status" value="1"/>
</dbReference>
<feature type="domain" description="Alpha-L-rhamnosidase six-hairpin glycosidase" evidence="7">
    <location>
        <begin position="337"/>
        <end position="679"/>
    </location>
</feature>
<evidence type="ECO:0000313" key="9">
    <source>
        <dbReference type="EMBL" id="MXV50556.1"/>
    </source>
</evidence>
<dbReference type="InterPro" id="IPR035398">
    <property type="entry name" value="Bac_rhamnosid_C"/>
</dbReference>
<dbReference type="GO" id="GO:0030596">
    <property type="term" value="F:alpha-L-rhamnosidase activity"/>
    <property type="evidence" value="ECO:0007669"/>
    <property type="project" value="UniProtKB-EC"/>
</dbReference>
<dbReference type="Gene3D" id="2.60.420.10">
    <property type="entry name" value="Maltose phosphorylase, domain 3"/>
    <property type="match status" value="1"/>
</dbReference>
<dbReference type="PIRSF" id="PIRSF010631">
    <property type="entry name" value="A-rhamnsds"/>
    <property type="match status" value="1"/>
</dbReference>
<dbReference type="InterPro" id="IPR035396">
    <property type="entry name" value="Bac_rhamnosid6H"/>
</dbReference>
<dbReference type="InterPro" id="IPR016007">
    <property type="entry name" value="Alpha_rhamnosid"/>
</dbReference>
<dbReference type="SUPFAM" id="SSF48208">
    <property type="entry name" value="Six-hairpin glycosidases"/>
    <property type="match status" value="1"/>
</dbReference>
<keyword evidence="3 9" id="KW-0378">Hydrolase</keyword>
<feature type="chain" id="PRO_5029647506" description="alpha-L-rhamnosidase" evidence="4">
    <location>
        <begin position="28"/>
        <end position="766"/>
    </location>
</feature>
<dbReference type="InterPro" id="IPR008928">
    <property type="entry name" value="6-hairpin_glycosidase_sf"/>
</dbReference>
<keyword evidence="4" id="KW-0732">Signal</keyword>
<evidence type="ECO:0000256" key="1">
    <source>
        <dbReference type="ARBA" id="ARBA00001445"/>
    </source>
</evidence>
<dbReference type="InterPro" id="IPR012341">
    <property type="entry name" value="6hp_glycosidase-like_sf"/>
</dbReference>
<dbReference type="Pfam" id="PF05592">
    <property type="entry name" value="Bac_rhamnosid"/>
    <property type="match status" value="1"/>
</dbReference>
<gene>
    <name evidence="9" type="ORF">GS399_06185</name>
</gene>
<feature type="domain" description="Alpha-L-rhamnosidase concanavalin-like" evidence="5">
    <location>
        <begin position="231"/>
        <end position="331"/>
    </location>
</feature>
<comment type="caution">
    <text evidence="9">The sequence shown here is derived from an EMBL/GenBank/DDBJ whole genome shotgun (WGS) entry which is preliminary data.</text>
</comment>
<dbReference type="EMBL" id="WVHT01000002">
    <property type="protein sequence ID" value="MXV50556.1"/>
    <property type="molecule type" value="Genomic_DNA"/>
</dbReference>
<evidence type="ECO:0000259" key="8">
    <source>
        <dbReference type="Pfam" id="PF17390"/>
    </source>
</evidence>
<keyword evidence="10" id="KW-1185">Reference proteome</keyword>
<name>A0A7K1Y7M4_9SPHI</name>
<evidence type="ECO:0000256" key="4">
    <source>
        <dbReference type="SAM" id="SignalP"/>
    </source>
</evidence>
<accession>A0A7K1Y7M4</accession>
<dbReference type="EC" id="3.2.1.40" evidence="2"/>
<protein>
    <recommendedName>
        <fullName evidence="2">alpha-L-rhamnosidase</fullName>
        <ecNumber evidence="2">3.2.1.40</ecNumber>
    </recommendedName>
</protein>
<sequence length="766" mass="86677">MNMNNLVNRLLKLFFFLGTMISLHSYAQNPVKWQAQWIKTGLKEDSLTKPAQYFRKEFKADSKLKSARLYVTCHGLYEGHLNGNRIGKAYLTPGWTDYNKRLQYQEYDVTSLLKSGNNTLDIVVGDGWYRGNFGFSGKRDFYGTELALLCQLELTYSNGRRELISSDASWKSGDGRIRSAEINSGETIDARVTTGNWTTVKTANYGYDNLIPTESEPITKHETFKPVKIITTPKGEKVIDFGQNLVGWVTMKAKGAAGTTVTIRHAEVLDKDGNFYTENLRGAKATATYILKGEGEESFEPNFTYFGFRYIAIDGFPGELTPENFTAVALYSDMKPTGYFECSNPMLNQLQHNIQWGQKGNFLDVPTDCPQRDERLGWTGDAQVFFKTAAFNFNVQKFFSKWMKDLALEQRADGAVTHVVPDVLNGAGGSAGWADAATIIPWNMYLVFGDKSVLQQQYPSMKAWVDYMTHNSKDDLWNSGDHFGDWLSYRSPDDDGSDAITSKYEIAQCFYAQSTQILVNTAKLLGKAADASQYEQLLQRIKTAYNNEYVTKSGRLMSNTQTAYVLALQFDMLPEAIRPNAVKYLVDNISAYRNHLTTGFLGTPYLCHVLTRFGYNDLAYTLLLQDTYPSWLYPVKMGATTIWERWDGIRPDGSFQTSRMNSFNHYAYGAIGDWMYRTIAGIDNDPENPGYKKIIIKPHPGGNLTYCKASLDTQYGTIKVHWEIRNDKFSMDVTVPENTTATVYVPDVNGKNYSMRQVKSGNHHFD</sequence>
<dbReference type="PANTHER" id="PTHR33307">
    <property type="entry name" value="ALPHA-RHAMNOSIDASE (EUROFUNG)"/>
    <property type="match status" value="1"/>
</dbReference>
<dbReference type="InterPro" id="IPR013737">
    <property type="entry name" value="Bac_rhamnosid_N"/>
</dbReference>
<dbReference type="GO" id="GO:0005975">
    <property type="term" value="P:carbohydrate metabolic process"/>
    <property type="evidence" value="ECO:0007669"/>
    <property type="project" value="InterPro"/>
</dbReference>
<dbReference type="Pfam" id="PF17389">
    <property type="entry name" value="Bac_rhamnosid6H"/>
    <property type="match status" value="1"/>
</dbReference>
<feature type="signal peptide" evidence="4">
    <location>
        <begin position="1"/>
        <end position="27"/>
    </location>
</feature>
<dbReference type="Gene3D" id="2.60.120.260">
    <property type="entry name" value="Galactose-binding domain-like"/>
    <property type="match status" value="2"/>
</dbReference>
<dbReference type="Pfam" id="PF17390">
    <property type="entry name" value="Bac_rhamnosid_C"/>
    <property type="match status" value="1"/>
</dbReference>
<dbReference type="AlphaFoldDB" id="A0A7K1Y7M4"/>
<dbReference type="Gene3D" id="1.50.10.10">
    <property type="match status" value="1"/>
</dbReference>
<feature type="domain" description="Bacterial alpha-L-rhamnosidase N-terminal" evidence="6">
    <location>
        <begin position="63"/>
        <end position="207"/>
    </location>
</feature>
<evidence type="ECO:0000256" key="3">
    <source>
        <dbReference type="ARBA" id="ARBA00022801"/>
    </source>
</evidence>